<dbReference type="KEGG" id="dgg:DGI_1534"/>
<evidence type="ECO:0000256" key="1">
    <source>
        <dbReference type="SAM" id="SignalP"/>
    </source>
</evidence>
<dbReference type="eggNOG" id="COG3823">
    <property type="taxonomic scope" value="Bacteria"/>
</dbReference>
<dbReference type="PATRIC" id="fig|1121448.10.peg.1530"/>
<organism evidence="2 3">
    <name type="scientific">Megalodesulfovibrio gigas (strain ATCC 19364 / DSM 1382 / NCIMB 9332 / VKM B-1759)</name>
    <name type="common">Desulfovibrio gigas</name>
    <dbReference type="NCBI Taxonomy" id="1121448"/>
    <lineage>
        <taxon>Bacteria</taxon>
        <taxon>Pseudomonadati</taxon>
        <taxon>Thermodesulfobacteriota</taxon>
        <taxon>Desulfovibrionia</taxon>
        <taxon>Desulfovibrionales</taxon>
        <taxon>Desulfovibrionaceae</taxon>
        <taxon>Megalodesulfovibrio</taxon>
    </lineage>
</organism>
<dbReference type="AlphaFoldDB" id="T2GB18"/>
<accession>T2GB18</accession>
<dbReference type="InterPro" id="IPR015943">
    <property type="entry name" value="WD40/YVTN_repeat-like_dom_sf"/>
</dbReference>
<feature type="chain" id="PRO_5004588285" evidence="1">
    <location>
        <begin position="19"/>
        <end position="253"/>
    </location>
</feature>
<dbReference type="Proteomes" id="UP000016587">
    <property type="component" value="Chromosome"/>
</dbReference>
<feature type="signal peptide" evidence="1">
    <location>
        <begin position="1"/>
        <end position="18"/>
    </location>
</feature>
<name>T2GB18_MEGG1</name>
<evidence type="ECO:0000313" key="3">
    <source>
        <dbReference type="Proteomes" id="UP000016587"/>
    </source>
</evidence>
<dbReference type="PANTHER" id="PTHR31270">
    <property type="entry name" value="GLUTAMINYL-PEPTIDE CYCLOTRANSFERASE"/>
    <property type="match status" value="1"/>
</dbReference>
<proteinExistence type="predicted"/>
<dbReference type="GO" id="GO:0016603">
    <property type="term" value="F:glutaminyl-peptide cyclotransferase activity"/>
    <property type="evidence" value="ECO:0007669"/>
    <property type="project" value="InterPro"/>
</dbReference>
<dbReference type="EMBL" id="CP006585">
    <property type="protein sequence ID" value="AGW13374.1"/>
    <property type="molecule type" value="Genomic_DNA"/>
</dbReference>
<dbReference type="Pfam" id="PF05096">
    <property type="entry name" value="Glu_cyclase_2"/>
    <property type="match status" value="1"/>
</dbReference>
<protein>
    <submittedName>
        <fullName evidence="2">Putative glutamine cyclotransferase superfamily</fullName>
    </submittedName>
</protein>
<dbReference type="STRING" id="1121448.DGI_1534"/>
<keyword evidence="3" id="KW-1185">Reference proteome</keyword>
<dbReference type="Gene3D" id="2.130.10.10">
    <property type="entry name" value="YVTN repeat-like/Quinoprotein amine dehydrogenase"/>
    <property type="match status" value="1"/>
</dbReference>
<sequence length="253" mass="27895">MLLVCMVLCQWRLSPALAAPAAPVTPCEIVATYPHDAAVYTQGLLFHKGVLYESGGLYGESRLRKTDLETGRVLAEKKLDARYFAEGLTLIGGRLAQLTWREGLGLLWDAETLELAGTFHVEGEGWGLAMGPEHLYLTQGKAEVLLLDPQTFRVTGRLPVTANGRPLHNLNELEWVEGKLYANIWQAPYVAVIDPGTGVVERFLDLTPCQQALPRGVSNADNVVNGIAWDEAGRRLFVTGKRWPLLFQIALPH</sequence>
<dbReference type="InterPro" id="IPR011044">
    <property type="entry name" value="Quino_amine_DH_bsu"/>
</dbReference>
<evidence type="ECO:0000313" key="2">
    <source>
        <dbReference type="EMBL" id="AGW13374.1"/>
    </source>
</evidence>
<gene>
    <name evidence="2" type="ORF">DGI_1534</name>
</gene>
<dbReference type="SUPFAM" id="SSF50969">
    <property type="entry name" value="YVTN repeat-like/Quinoprotein amine dehydrogenase"/>
    <property type="match status" value="1"/>
</dbReference>
<dbReference type="InterPro" id="IPR007788">
    <property type="entry name" value="QCT"/>
</dbReference>
<keyword evidence="1" id="KW-0732">Signal</keyword>
<reference evidence="2 3" key="1">
    <citation type="journal article" date="2013" name="J. Bacteriol.">
        <title>Roles of HynAB and Ech, the only two hydrogenases found in the model sulfate reducer Desulfovibrio gigas.</title>
        <authorList>
            <person name="Morais-Silva F.O."/>
            <person name="Santos C.I."/>
            <person name="Rodrigues R."/>
            <person name="Pereira I.A."/>
            <person name="Rodrigues-Pousada C."/>
        </authorList>
    </citation>
    <scope>NUCLEOTIDE SEQUENCE [LARGE SCALE GENOMIC DNA]</scope>
    <source>
        <strain evidence="3">ATCC 19364 / DSM 1382 / NCIMB 9332 / VKM B-1759</strain>
    </source>
</reference>
<dbReference type="HOGENOM" id="CLU_060272_2_2_7"/>
<dbReference type="PANTHER" id="PTHR31270:SF1">
    <property type="entry name" value="GLUTAMINYL-PEPTIDE CYCLOTRANSFERASE"/>
    <property type="match status" value="1"/>
</dbReference>
<reference evidence="3" key="2">
    <citation type="submission" date="2013-07" db="EMBL/GenBank/DDBJ databases">
        <authorList>
            <person name="Morais-Silva F.O."/>
            <person name="Rezende A.M."/>
            <person name="Pimentel C."/>
            <person name="Resende D.M."/>
            <person name="Santos C.I."/>
            <person name="Clemente C."/>
            <person name="de Oliveira L.M."/>
            <person name="da Silva S.M."/>
            <person name="Costa D.A."/>
            <person name="Varela-Raposo A."/>
            <person name="Horacio E.C.A."/>
            <person name="Matos M."/>
            <person name="Flores O."/>
            <person name="Ruiz J.C."/>
            <person name="Rodrigues-Pousada C."/>
        </authorList>
    </citation>
    <scope>NUCLEOTIDE SEQUENCE [LARGE SCALE GENOMIC DNA]</scope>
    <source>
        <strain evidence="3">ATCC 19364 / DSM 1382 / NCIMB 9332 / VKM B-1759</strain>
    </source>
</reference>
<keyword evidence="2" id="KW-0808">Transferase</keyword>